<dbReference type="GO" id="GO:0071949">
    <property type="term" value="F:FAD binding"/>
    <property type="evidence" value="ECO:0007669"/>
    <property type="project" value="TreeGrafter"/>
</dbReference>
<feature type="site" description="Electron transfer via tryptophanyl radical" evidence="9">
    <location>
        <position position="358"/>
    </location>
</feature>
<dbReference type="PANTHER" id="PTHR11455">
    <property type="entry name" value="CRYPTOCHROME"/>
    <property type="match status" value="1"/>
</dbReference>
<comment type="catalytic activity">
    <reaction evidence="7">
        <text>cyclobutadipyrimidine (in DNA) = 2 pyrimidine residues (in DNA).</text>
        <dbReference type="EC" id="4.1.99.3"/>
    </reaction>
</comment>
<dbReference type="Proteomes" id="UP000225997">
    <property type="component" value="Unassembled WGS sequence"/>
</dbReference>
<comment type="cofactor">
    <cofactor evidence="1">
        <name>(6R)-5,10-methylene-5,6,7,8-tetrahydrofolate</name>
        <dbReference type="ChEBI" id="CHEBI:15636"/>
    </cofactor>
</comment>
<dbReference type="SUPFAM" id="SSF52425">
    <property type="entry name" value="Cryptochrome/photolyase, N-terminal domain"/>
    <property type="match status" value="1"/>
</dbReference>
<dbReference type="Gene3D" id="3.40.50.620">
    <property type="entry name" value="HUPs"/>
    <property type="match status" value="1"/>
</dbReference>
<dbReference type="Pfam" id="PF03441">
    <property type="entry name" value="FAD_binding_7"/>
    <property type="match status" value="1"/>
</dbReference>
<evidence type="ECO:0000256" key="8">
    <source>
        <dbReference type="PIRSR" id="PIRSR602081-1"/>
    </source>
</evidence>
<feature type="binding site" evidence="8">
    <location>
        <position position="271"/>
    </location>
    <ligand>
        <name>FAD</name>
        <dbReference type="ChEBI" id="CHEBI:57692"/>
    </ligand>
</feature>
<gene>
    <name evidence="12" type="ORF">COF40_02810</name>
</gene>
<feature type="domain" description="Photolyase/cryptochrome alpha/beta" evidence="11">
    <location>
        <begin position="3"/>
        <end position="127"/>
    </location>
</feature>
<dbReference type="InterPro" id="IPR014729">
    <property type="entry name" value="Rossmann-like_a/b/a_fold"/>
</dbReference>
<feature type="site" description="Electron transfer via tryptophanyl radical" evidence="9">
    <location>
        <position position="305"/>
    </location>
</feature>
<keyword evidence="4 8" id="KW-0285">Flavoprotein</keyword>
<dbReference type="EC" id="4.1.99.3" evidence="2"/>
<dbReference type="SUPFAM" id="SSF48173">
    <property type="entry name" value="Cryptochrome/photolyase FAD-binding domain"/>
    <property type="match status" value="1"/>
</dbReference>
<evidence type="ECO:0000256" key="7">
    <source>
        <dbReference type="ARBA" id="ARBA00033999"/>
    </source>
</evidence>
<evidence type="ECO:0000313" key="12">
    <source>
        <dbReference type="EMBL" id="PHD74213.1"/>
    </source>
</evidence>
<reference evidence="12 13" key="1">
    <citation type="submission" date="2017-09" db="EMBL/GenBank/DDBJ databases">
        <title>Large-scale bioinformatics analysis of Bacillus genomes uncovers conserved roles of natural products in bacterial physiology.</title>
        <authorList>
            <consortium name="Agbiome Team Llc"/>
            <person name="Bleich R.M."/>
            <person name="Grubbs K.J."/>
            <person name="Santa Maria K.C."/>
            <person name="Allen S.E."/>
            <person name="Farag S."/>
            <person name="Shank E.A."/>
            <person name="Bowers A."/>
        </authorList>
    </citation>
    <scope>NUCLEOTIDE SEQUENCE [LARGE SCALE GENOMIC DNA]</scope>
    <source>
        <strain evidence="12 13">AFS044250</strain>
    </source>
</reference>
<sequence>MQNKIIVMFQKDFRLYDNPALFEAVQFGEVLPVYVQDETFSIGSASKWWLHHAIIDVQKQLEALGSTLIIRKGNTQEEILSLIKQLDITAVYWNICYDPDRLKSNQKMKMMLEDKGIICKEFNSHLLLEPWIIKKKDNTEYKVFTPFYNAFQKQVIPKPVSKVQSIKWGSSLAASLSVSELHLLPTIPWTSHIESMWEPTEEGAYKTCKKFFSSKLAFYSEGRDFPNQNAHSMLAPYLSFGQISVKLMYHYLINKSTERQCSLFEKQVIRFIRQLIWREFSYYLLYHYPFTVYKPLNKNFEHFPWNKEEELLRVWQKGETGYPFIDAGMRELWQTGFMHNRTRMAVASFLVKHLLIPWQEGTKWFMDTLLDADIANNTMGWQWVAGSGADASPYFRIFNPITQGEKFDKNGEYIRKWVPELRDIPNKYIHKPWEAPEHILQKANIKLGNAYPLPVVDHKAARERALCAYKSMKGSYKIG</sequence>
<dbReference type="AlphaFoldDB" id="A0A2C4RBN8"/>
<evidence type="ECO:0000256" key="3">
    <source>
        <dbReference type="ARBA" id="ARBA00014046"/>
    </source>
</evidence>
<evidence type="ECO:0000256" key="2">
    <source>
        <dbReference type="ARBA" id="ARBA00013149"/>
    </source>
</evidence>
<dbReference type="Gene3D" id="1.25.40.80">
    <property type="match status" value="1"/>
</dbReference>
<evidence type="ECO:0000256" key="9">
    <source>
        <dbReference type="PIRSR" id="PIRSR602081-2"/>
    </source>
</evidence>
<comment type="cofactor">
    <cofactor evidence="8">
        <name>FAD</name>
        <dbReference type="ChEBI" id="CHEBI:57692"/>
    </cofactor>
    <text evidence="8">Binds 1 FAD per subunit.</text>
</comment>
<dbReference type="GO" id="GO:0000719">
    <property type="term" value="P:photoreactive repair"/>
    <property type="evidence" value="ECO:0007669"/>
    <property type="project" value="UniProtKB-ARBA"/>
</dbReference>
<evidence type="ECO:0000256" key="6">
    <source>
        <dbReference type="ARBA" id="ARBA00022991"/>
    </source>
</evidence>
<accession>A0A2C4RBN8</accession>
<dbReference type="InterPro" id="IPR005101">
    <property type="entry name" value="Cryptochr/Photolyase_FAD-bd"/>
</dbReference>
<dbReference type="Pfam" id="PF00875">
    <property type="entry name" value="DNA_photolyase"/>
    <property type="match status" value="1"/>
</dbReference>
<comment type="similarity">
    <text evidence="10">Belongs to the DNA photolyase family.</text>
</comment>
<evidence type="ECO:0000256" key="5">
    <source>
        <dbReference type="ARBA" id="ARBA00022827"/>
    </source>
</evidence>
<dbReference type="RefSeq" id="WP_100064499.1">
    <property type="nucleotide sequence ID" value="NZ_NUSQ01000011.1"/>
</dbReference>
<dbReference type="InterPro" id="IPR002081">
    <property type="entry name" value="Cryptochrome/DNA_photolyase_1"/>
</dbReference>
<dbReference type="InterPro" id="IPR036155">
    <property type="entry name" value="Crypto/Photolyase_N_sf"/>
</dbReference>
<feature type="site" description="Electron transfer via tryptophanyl radical" evidence="9">
    <location>
        <position position="381"/>
    </location>
</feature>
<dbReference type="GO" id="GO:0003677">
    <property type="term" value="F:DNA binding"/>
    <property type="evidence" value="ECO:0007669"/>
    <property type="project" value="TreeGrafter"/>
</dbReference>
<dbReference type="PANTHER" id="PTHR11455:SF9">
    <property type="entry name" value="CRYPTOCHROME CIRCADIAN CLOCK 5 ISOFORM X1"/>
    <property type="match status" value="1"/>
</dbReference>
<keyword evidence="5 8" id="KW-0274">FAD</keyword>
<keyword evidence="6 10" id="KW-0157">Chromophore</keyword>
<protein>
    <recommendedName>
        <fullName evidence="3">Deoxyribodipyrimidine photo-lyase</fullName>
        <ecNumber evidence="2">4.1.99.3</ecNumber>
    </recommendedName>
</protein>
<evidence type="ECO:0000259" key="11">
    <source>
        <dbReference type="PROSITE" id="PS51645"/>
    </source>
</evidence>
<dbReference type="PROSITE" id="PS51645">
    <property type="entry name" value="PHR_CRY_ALPHA_BETA"/>
    <property type="match status" value="1"/>
</dbReference>
<dbReference type="GO" id="GO:0003904">
    <property type="term" value="F:deoxyribodipyrimidine photo-lyase activity"/>
    <property type="evidence" value="ECO:0007669"/>
    <property type="project" value="UniProtKB-EC"/>
</dbReference>
<name>A0A2C4RBN8_9BACI</name>
<dbReference type="FunFam" id="1.10.579.10:FF:000003">
    <property type="entry name" value="Deoxyribodipyrimidine photo-lyase"/>
    <property type="match status" value="1"/>
</dbReference>
<feature type="binding site" evidence="8">
    <location>
        <begin position="371"/>
        <end position="373"/>
    </location>
    <ligand>
        <name>FAD</name>
        <dbReference type="ChEBI" id="CHEBI:57692"/>
    </ligand>
</feature>
<dbReference type="PRINTS" id="PR00147">
    <property type="entry name" value="DNAPHOTLYASE"/>
</dbReference>
<feature type="binding site" evidence="8">
    <location>
        <position position="219"/>
    </location>
    <ligand>
        <name>FAD</name>
        <dbReference type="ChEBI" id="CHEBI:57692"/>
    </ligand>
</feature>
<evidence type="ECO:0000256" key="4">
    <source>
        <dbReference type="ARBA" id="ARBA00022630"/>
    </source>
</evidence>
<dbReference type="InterPro" id="IPR036134">
    <property type="entry name" value="Crypto/Photolyase_FAD-like_sf"/>
</dbReference>
<keyword evidence="12" id="KW-0456">Lyase</keyword>
<comment type="caution">
    <text evidence="12">The sequence shown here is derived from an EMBL/GenBank/DDBJ whole genome shotgun (WGS) entry which is preliminary data.</text>
</comment>
<evidence type="ECO:0000256" key="1">
    <source>
        <dbReference type="ARBA" id="ARBA00001932"/>
    </source>
</evidence>
<dbReference type="EMBL" id="NUSQ01000011">
    <property type="protein sequence ID" value="PHD74213.1"/>
    <property type="molecule type" value="Genomic_DNA"/>
</dbReference>
<dbReference type="InterPro" id="IPR006050">
    <property type="entry name" value="DNA_photolyase_N"/>
</dbReference>
<evidence type="ECO:0000256" key="10">
    <source>
        <dbReference type="RuleBase" id="RU004182"/>
    </source>
</evidence>
<organism evidence="12 13">
    <name type="scientific">Bacillus toyonensis</name>
    <dbReference type="NCBI Taxonomy" id="155322"/>
    <lineage>
        <taxon>Bacteria</taxon>
        <taxon>Bacillati</taxon>
        <taxon>Bacillota</taxon>
        <taxon>Bacilli</taxon>
        <taxon>Bacillales</taxon>
        <taxon>Bacillaceae</taxon>
        <taxon>Bacillus</taxon>
        <taxon>Bacillus cereus group</taxon>
    </lineage>
</organism>
<proteinExistence type="inferred from homology"/>
<dbReference type="Gene3D" id="1.10.579.10">
    <property type="entry name" value="DNA Cyclobutane Dipyrimidine Photolyase, subunit A, domain 3"/>
    <property type="match status" value="1"/>
</dbReference>
<dbReference type="GO" id="GO:0009416">
    <property type="term" value="P:response to light stimulus"/>
    <property type="evidence" value="ECO:0007669"/>
    <property type="project" value="TreeGrafter"/>
</dbReference>
<evidence type="ECO:0000313" key="13">
    <source>
        <dbReference type="Proteomes" id="UP000225997"/>
    </source>
</evidence>